<feature type="site" description="Interaction with tRNA" evidence="9">
    <location>
        <position position="340"/>
    </location>
</feature>
<feature type="domain" description="tRNA-specific 2-thiouridylase MnmA-like C-terminal" evidence="10">
    <location>
        <begin position="282"/>
        <end position="356"/>
    </location>
</feature>
<organism evidence="12 13">
    <name type="scientific">Desulfurivibrio alkaliphilus (strain DSM 19089 / UNIQEM U267 / AHT2)</name>
    <dbReference type="NCBI Taxonomy" id="589865"/>
    <lineage>
        <taxon>Bacteria</taxon>
        <taxon>Pseudomonadati</taxon>
        <taxon>Thermodesulfobacteriota</taxon>
        <taxon>Desulfobulbia</taxon>
        <taxon>Desulfobulbales</taxon>
        <taxon>Desulfobulbaceae</taxon>
        <taxon>Desulfurivibrio</taxon>
    </lineage>
</organism>
<dbReference type="GO" id="GO:0005737">
    <property type="term" value="C:cytoplasm"/>
    <property type="evidence" value="ECO:0007669"/>
    <property type="project" value="UniProtKB-SubCell"/>
</dbReference>
<dbReference type="CDD" id="cd01998">
    <property type="entry name" value="MnmA_TRMU-like"/>
    <property type="match status" value="1"/>
</dbReference>
<dbReference type="EC" id="2.8.1.13" evidence="9"/>
<dbReference type="GO" id="GO:0002143">
    <property type="term" value="P:tRNA wobble position uridine thiolation"/>
    <property type="evidence" value="ECO:0007669"/>
    <property type="project" value="TreeGrafter"/>
</dbReference>
<comment type="caution">
    <text evidence="9">Lacks conserved residue(s) required for the propagation of feature annotation.</text>
</comment>
<feature type="domain" description="tRNA-specific 2-thiouridylase MnmA-like central" evidence="11">
    <location>
        <begin position="222"/>
        <end position="275"/>
    </location>
</feature>
<reference evidence="13" key="1">
    <citation type="submission" date="2010-02" db="EMBL/GenBank/DDBJ databases">
        <title>Complete sequence of Desulfurivibrio alkaliphilus AHT2.</title>
        <authorList>
            <consortium name="US DOE Joint Genome Institute"/>
            <person name="Pitluck S."/>
            <person name="Chertkov O."/>
            <person name="Detter J.C."/>
            <person name="Han C."/>
            <person name="Tapia R."/>
            <person name="Larimer F."/>
            <person name="Land M."/>
            <person name="Hauser L."/>
            <person name="Kyrpides N."/>
            <person name="Mikhailova N."/>
            <person name="Sorokin D.Y."/>
            <person name="Muyzer G."/>
            <person name="Woyke T."/>
        </authorList>
    </citation>
    <scope>NUCLEOTIDE SEQUENCE [LARGE SCALE GENOMIC DNA]</scope>
    <source>
        <strain evidence="13">DSM 19089 / UNIQEM U267 / AHT2</strain>
    </source>
</reference>
<dbReference type="Gene3D" id="3.40.50.620">
    <property type="entry name" value="HUPs"/>
    <property type="match status" value="1"/>
</dbReference>
<dbReference type="RefSeq" id="WP_013164114.1">
    <property type="nucleotide sequence ID" value="NC_014216.1"/>
</dbReference>
<dbReference type="AlphaFoldDB" id="D6Z4W6"/>
<protein>
    <recommendedName>
        <fullName evidence="9">tRNA-specific 2-thiouridylase MnmA</fullName>
        <ecNumber evidence="9">2.8.1.13</ecNumber>
    </recommendedName>
</protein>
<dbReference type="NCBIfam" id="TIGR00420">
    <property type="entry name" value="trmU"/>
    <property type="match status" value="1"/>
</dbReference>
<keyword evidence="7 9" id="KW-1015">Disulfide bond</keyword>
<dbReference type="STRING" id="589865.DaAHT2_1911"/>
<dbReference type="Proteomes" id="UP000001508">
    <property type="component" value="Chromosome"/>
</dbReference>
<dbReference type="InterPro" id="IPR014729">
    <property type="entry name" value="Rossmann-like_a/b/a_fold"/>
</dbReference>
<dbReference type="Pfam" id="PF03054">
    <property type="entry name" value="tRNA_Me_trans"/>
    <property type="match status" value="1"/>
</dbReference>
<feature type="disulfide bond" description="Alternate" evidence="9">
    <location>
        <begin position="100"/>
        <end position="197"/>
    </location>
</feature>
<keyword evidence="3 9" id="KW-0819">tRNA processing</keyword>
<keyword evidence="5 9" id="KW-0067">ATP-binding</keyword>
<dbReference type="GO" id="GO:0032259">
    <property type="term" value="P:methylation"/>
    <property type="evidence" value="ECO:0007669"/>
    <property type="project" value="UniProtKB-KW"/>
</dbReference>
<dbReference type="GO" id="GO:0008168">
    <property type="term" value="F:methyltransferase activity"/>
    <property type="evidence" value="ECO:0007669"/>
    <property type="project" value="UniProtKB-KW"/>
</dbReference>
<dbReference type="InterPro" id="IPR046885">
    <property type="entry name" value="MnmA-like_C"/>
</dbReference>
<dbReference type="Pfam" id="PF20259">
    <property type="entry name" value="tRNA_Me_trans_M"/>
    <property type="match status" value="1"/>
</dbReference>
<evidence type="ECO:0000256" key="4">
    <source>
        <dbReference type="ARBA" id="ARBA00022741"/>
    </source>
</evidence>
<dbReference type="FunCoup" id="D6Z4W6">
    <property type="interactions" value="489"/>
</dbReference>
<dbReference type="GO" id="GO:0005524">
    <property type="term" value="F:ATP binding"/>
    <property type="evidence" value="ECO:0007669"/>
    <property type="project" value="UniProtKB-KW"/>
</dbReference>
<dbReference type="PANTHER" id="PTHR11933">
    <property type="entry name" value="TRNA 5-METHYLAMINOMETHYL-2-THIOURIDYLATE -METHYLTRANSFERASE"/>
    <property type="match status" value="1"/>
</dbReference>
<sequence>MSADKTSLYQKRVAVAMSGGVDSSVTAALMLQAGAEVEGVFMRLAQPGIEDHQRRVEGVAAHLGIPLTVLDLAEPFGQKVLQPFVAAYLAGLTPNPCVFCNRQIKFGLLLEAMLSRGVDFLATGHYVRLTPALPLDRLLCRGLDPRKDQSYFLCRLKREVLPRILFPLGEKRKTEVYELAASLGLSGRHGPESQDVCFLGEQTVADFLAAYAGQEAPAEGPAGGLIVTTDGREVGRHRGVFRYTIGQRRGLGIPDDTPYYVVALDAQSNRVVVGKPEDLLRRQIRLGALNWLIDPPRLPARFSVQLRHRHRPAPALLTPAADGTFTLDFDQPQRAPAPGQYAAFYQEDQLLGGGEILS</sequence>
<dbReference type="Gene3D" id="2.40.30.10">
    <property type="entry name" value="Translation factors"/>
    <property type="match status" value="1"/>
</dbReference>
<feature type="binding site" evidence="9">
    <location>
        <position position="124"/>
    </location>
    <ligand>
        <name>ATP</name>
        <dbReference type="ChEBI" id="CHEBI:30616"/>
    </ligand>
</feature>
<dbReference type="KEGG" id="dak:DaAHT2_1911"/>
<keyword evidence="12" id="KW-0489">Methyltransferase</keyword>
<comment type="catalytic activity">
    <reaction evidence="8 9">
        <text>S-sulfanyl-L-cysteinyl-[protein] + uridine(34) in tRNA + AH2 + ATP = 2-thiouridine(34) in tRNA + L-cysteinyl-[protein] + A + AMP + diphosphate + H(+)</text>
        <dbReference type="Rhea" id="RHEA:47032"/>
        <dbReference type="Rhea" id="RHEA-COMP:10131"/>
        <dbReference type="Rhea" id="RHEA-COMP:11726"/>
        <dbReference type="Rhea" id="RHEA-COMP:11727"/>
        <dbReference type="Rhea" id="RHEA-COMP:11728"/>
        <dbReference type="ChEBI" id="CHEBI:13193"/>
        <dbReference type="ChEBI" id="CHEBI:15378"/>
        <dbReference type="ChEBI" id="CHEBI:17499"/>
        <dbReference type="ChEBI" id="CHEBI:29950"/>
        <dbReference type="ChEBI" id="CHEBI:30616"/>
        <dbReference type="ChEBI" id="CHEBI:33019"/>
        <dbReference type="ChEBI" id="CHEBI:61963"/>
        <dbReference type="ChEBI" id="CHEBI:65315"/>
        <dbReference type="ChEBI" id="CHEBI:87170"/>
        <dbReference type="ChEBI" id="CHEBI:456215"/>
        <dbReference type="EC" id="2.8.1.13"/>
    </reaction>
</comment>
<dbReference type="InterPro" id="IPR046884">
    <property type="entry name" value="MnmA-like_central"/>
</dbReference>
<dbReference type="eggNOG" id="COG0482">
    <property type="taxonomic scope" value="Bacteria"/>
</dbReference>
<evidence type="ECO:0000313" key="13">
    <source>
        <dbReference type="Proteomes" id="UP000001508"/>
    </source>
</evidence>
<evidence type="ECO:0000256" key="2">
    <source>
        <dbReference type="ARBA" id="ARBA00022679"/>
    </source>
</evidence>
<gene>
    <name evidence="9" type="primary">mnmA</name>
    <name evidence="12" type="ordered locus">DaAHT2_1911</name>
</gene>
<dbReference type="Pfam" id="PF20258">
    <property type="entry name" value="tRNA_Me_trans_C"/>
    <property type="match status" value="1"/>
</dbReference>
<dbReference type="OrthoDB" id="9800696at2"/>
<evidence type="ECO:0000256" key="8">
    <source>
        <dbReference type="ARBA" id="ARBA00051542"/>
    </source>
</evidence>
<evidence type="ECO:0000313" key="12">
    <source>
        <dbReference type="EMBL" id="ADH86591.1"/>
    </source>
</evidence>
<comment type="similarity">
    <text evidence="9">Belongs to the MnmA/TRMU family.</text>
</comment>
<evidence type="ECO:0000259" key="10">
    <source>
        <dbReference type="Pfam" id="PF20258"/>
    </source>
</evidence>
<evidence type="ECO:0000259" key="11">
    <source>
        <dbReference type="Pfam" id="PF20259"/>
    </source>
</evidence>
<accession>D6Z4W6</accession>
<feature type="binding site" evidence="9">
    <location>
        <begin position="16"/>
        <end position="23"/>
    </location>
    <ligand>
        <name>ATP</name>
        <dbReference type="ChEBI" id="CHEBI:30616"/>
    </ligand>
</feature>
<keyword evidence="2 9" id="KW-0808">Transferase</keyword>
<comment type="subcellular location">
    <subcellularLocation>
        <location evidence="9">Cytoplasm</location>
    </subcellularLocation>
</comment>
<feature type="region of interest" description="Interaction with tRNA" evidence="9">
    <location>
        <begin position="147"/>
        <end position="149"/>
    </location>
</feature>
<dbReference type="GO" id="GO:0103016">
    <property type="term" value="F:tRNA-uridine 2-sulfurtransferase activity"/>
    <property type="evidence" value="ECO:0007669"/>
    <property type="project" value="UniProtKB-EC"/>
</dbReference>
<comment type="function">
    <text evidence="9">Catalyzes the 2-thiolation of uridine at the wobble position (U34) of tRNA, leading to the formation of s(2)U34.</text>
</comment>
<dbReference type="NCBIfam" id="NF001138">
    <property type="entry name" value="PRK00143.1"/>
    <property type="match status" value="1"/>
</dbReference>
<dbReference type="PANTHER" id="PTHR11933:SF5">
    <property type="entry name" value="MITOCHONDRIAL TRNA-SPECIFIC 2-THIOURIDYLASE 1"/>
    <property type="match status" value="1"/>
</dbReference>
<evidence type="ECO:0000256" key="5">
    <source>
        <dbReference type="ARBA" id="ARBA00022840"/>
    </source>
</evidence>
<keyword evidence="4 9" id="KW-0547">Nucleotide-binding</keyword>
<name>D6Z4W6_DESAT</name>
<feature type="active site" description="Nucleophile" evidence="9">
    <location>
        <position position="100"/>
    </location>
</feature>
<dbReference type="InterPro" id="IPR023382">
    <property type="entry name" value="MnmA-like_central_sf"/>
</dbReference>
<proteinExistence type="inferred from homology"/>
<keyword evidence="9" id="KW-0963">Cytoplasm</keyword>
<dbReference type="InParanoid" id="D6Z4W6"/>
<evidence type="ECO:0000256" key="1">
    <source>
        <dbReference type="ARBA" id="ARBA00022555"/>
    </source>
</evidence>
<dbReference type="Gene3D" id="2.30.30.280">
    <property type="entry name" value="Adenine nucleotide alpha hydrolases-like domains"/>
    <property type="match status" value="1"/>
</dbReference>
<evidence type="ECO:0000256" key="3">
    <source>
        <dbReference type="ARBA" id="ARBA00022694"/>
    </source>
</evidence>
<feature type="binding site" evidence="9">
    <location>
        <position position="42"/>
    </location>
    <ligand>
        <name>ATP</name>
        <dbReference type="ChEBI" id="CHEBI:30616"/>
    </ligand>
</feature>
<dbReference type="GO" id="GO:0000049">
    <property type="term" value="F:tRNA binding"/>
    <property type="evidence" value="ECO:0007669"/>
    <property type="project" value="UniProtKB-KW"/>
</dbReference>
<dbReference type="EMBL" id="CP001940">
    <property type="protein sequence ID" value="ADH86591.1"/>
    <property type="molecule type" value="Genomic_DNA"/>
</dbReference>
<feature type="site" description="Interaction with tRNA" evidence="9">
    <location>
        <position position="125"/>
    </location>
</feature>
<dbReference type="InterPro" id="IPR004506">
    <property type="entry name" value="MnmA-like"/>
</dbReference>
<keyword evidence="13" id="KW-1185">Reference proteome</keyword>
<keyword evidence="6 9" id="KW-0694">RNA-binding</keyword>
<evidence type="ECO:0000256" key="9">
    <source>
        <dbReference type="HAMAP-Rule" id="MF_00144"/>
    </source>
</evidence>
<dbReference type="FunFam" id="2.30.30.280:FF:000001">
    <property type="entry name" value="tRNA-specific 2-thiouridylase MnmA"/>
    <property type="match status" value="1"/>
</dbReference>
<keyword evidence="1 9" id="KW-0820">tRNA-binding</keyword>
<dbReference type="HAMAP" id="MF_00144">
    <property type="entry name" value="tRNA_thiouridyl_MnmA"/>
    <property type="match status" value="1"/>
</dbReference>
<evidence type="ECO:0000256" key="7">
    <source>
        <dbReference type="ARBA" id="ARBA00023157"/>
    </source>
</evidence>
<dbReference type="HOGENOM" id="CLU_035188_0_0_7"/>
<dbReference type="SUPFAM" id="SSF52402">
    <property type="entry name" value="Adenine nucleotide alpha hydrolases-like"/>
    <property type="match status" value="1"/>
</dbReference>
<feature type="active site" description="Cysteine persulfide intermediate" evidence="9">
    <location>
        <position position="197"/>
    </location>
</feature>
<evidence type="ECO:0000256" key="6">
    <source>
        <dbReference type="ARBA" id="ARBA00022884"/>
    </source>
</evidence>